<accession>A0A6M8HUH6</accession>
<evidence type="ECO:0000256" key="3">
    <source>
        <dbReference type="PIRSR" id="PIRSR603782-1"/>
    </source>
</evidence>
<name>A0A6M8HUH6_9PROT</name>
<dbReference type="RefSeq" id="WP_171835772.1">
    <property type="nucleotide sequence ID" value="NZ_CP053708.1"/>
</dbReference>
<keyword evidence="6" id="KW-1185">Reference proteome</keyword>
<keyword evidence="2 3" id="KW-0186">Copper</keyword>
<dbReference type="Gene3D" id="3.40.30.10">
    <property type="entry name" value="Glutaredoxin"/>
    <property type="match status" value="1"/>
</dbReference>
<evidence type="ECO:0000313" key="6">
    <source>
        <dbReference type="Proteomes" id="UP000500767"/>
    </source>
</evidence>
<dbReference type="CDD" id="cd02968">
    <property type="entry name" value="SCO"/>
    <property type="match status" value="1"/>
</dbReference>
<feature type="binding site" evidence="3">
    <location>
        <position position="81"/>
    </location>
    <ligand>
        <name>Cu cation</name>
        <dbReference type="ChEBI" id="CHEBI:23378"/>
    </ligand>
</feature>
<dbReference type="Pfam" id="PF02630">
    <property type="entry name" value="SCO1-SenC"/>
    <property type="match status" value="1"/>
</dbReference>
<evidence type="ECO:0000256" key="4">
    <source>
        <dbReference type="PIRSR" id="PIRSR603782-2"/>
    </source>
</evidence>
<keyword evidence="4" id="KW-1015">Disulfide bond</keyword>
<dbReference type="PANTHER" id="PTHR12151">
    <property type="entry name" value="ELECTRON TRANSPORT PROTIN SCO1/SENC FAMILY MEMBER"/>
    <property type="match status" value="1"/>
</dbReference>
<feature type="binding site" evidence="3">
    <location>
        <position position="85"/>
    </location>
    <ligand>
        <name>Cu cation</name>
        <dbReference type="ChEBI" id="CHEBI:23378"/>
    </ligand>
</feature>
<reference evidence="5 6" key="1">
    <citation type="journal article" date="2014" name="World J. Microbiol. Biotechnol.">
        <title>Biodiversity and physiological characteristics of Antarctic and Arctic lichens-associated bacteria.</title>
        <authorList>
            <person name="Lee Y.M."/>
            <person name="Kim E.H."/>
            <person name="Lee H.K."/>
            <person name="Hong S.G."/>
        </authorList>
    </citation>
    <scope>NUCLEOTIDE SEQUENCE [LARGE SCALE GENOMIC DNA]</scope>
    <source>
        <strain evidence="5 6">PAMC 26569</strain>
    </source>
</reference>
<organism evidence="5 6">
    <name type="scientific">Lichenicola cladoniae</name>
    <dbReference type="NCBI Taxonomy" id="1484109"/>
    <lineage>
        <taxon>Bacteria</taxon>
        <taxon>Pseudomonadati</taxon>
        <taxon>Pseudomonadota</taxon>
        <taxon>Alphaproteobacteria</taxon>
        <taxon>Acetobacterales</taxon>
        <taxon>Acetobacteraceae</taxon>
        <taxon>Lichenicola</taxon>
    </lineage>
</organism>
<dbReference type="InterPro" id="IPR003782">
    <property type="entry name" value="SCO1/SenC"/>
</dbReference>
<dbReference type="KEGG" id="lck:HN018_18915"/>
<dbReference type="PANTHER" id="PTHR12151:SF25">
    <property type="entry name" value="LINALOOL DEHYDRATASE_ISOMERASE DOMAIN-CONTAINING PROTEIN"/>
    <property type="match status" value="1"/>
</dbReference>
<evidence type="ECO:0000313" key="5">
    <source>
        <dbReference type="EMBL" id="QKE91827.1"/>
    </source>
</evidence>
<feature type="binding site" evidence="3">
    <location>
        <position position="170"/>
    </location>
    <ligand>
        <name>Cu cation</name>
        <dbReference type="ChEBI" id="CHEBI:23378"/>
    </ligand>
</feature>
<dbReference type="GO" id="GO:0046872">
    <property type="term" value="F:metal ion binding"/>
    <property type="evidence" value="ECO:0007669"/>
    <property type="project" value="UniProtKB-KW"/>
</dbReference>
<evidence type="ECO:0000256" key="2">
    <source>
        <dbReference type="ARBA" id="ARBA00023008"/>
    </source>
</evidence>
<dbReference type="FunFam" id="3.40.30.10:FF:000013">
    <property type="entry name" value="Blast:Protein SCO1 homolog, mitochondrial"/>
    <property type="match status" value="1"/>
</dbReference>
<gene>
    <name evidence="5" type="ORF">HN018_18915</name>
</gene>
<dbReference type="Proteomes" id="UP000500767">
    <property type="component" value="Chromosome"/>
</dbReference>
<protein>
    <submittedName>
        <fullName evidence="5">SCO family protein</fullName>
    </submittedName>
</protein>
<keyword evidence="3" id="KW-0479">Metal-binding</keyword>
<sequence>MRIIRLLIPILLVVVVIVQVAVGLNWFGLGAPDPRLATKPLGEAQIDIGGPFTLTAADGRTVTDRTFLGKWVLIYFGYTNCPDTCPTALNDIGNALDMLGAESGKVAPLFITIDPTRDTPAVMAAYTAKFDKRIIGLTGTTAQIEQVKQAFHVYASPAPHDEHGKMVMDHSSVIVIMNPQGTFVDALNGNANPEIIAARLRTLVQ</sequence>
<proteinExistence type="inferred from homology"/>
<feature type="disulfide bond" description="Redox-active" evidence="4">
    <location>
        <begin position="81"/>
        <end position="85"/>
    </location>
</feature>
<dbReference type="InterPro" id="IPR036249">
    <property type="entry name" value="Thioredoxin-like_sf"/>
</dbReference>
<comment type="similarity">
    <text evidence="1">Belongs to the SCO1/2 family.</text>
</comment>
<dbReference type="EMBL" id="CP053708">
    <property type="protein sequence ID" value="QKE91827.1"/>
    <property type="molecule type" value="Genomic_DNA"/>
</dbReference>
<evidence type="ECO:0000256" key="1">
    <source>
        <dbReference type="ARBA" id="ARBA00010996"/>
    </source>
</evidence>
<dbReference type="SUPFAM" id="SSF52833">
    <property type="entry name" value="Thioredoxin-like"/>
    <property type="match status" value="1"/>
</dbReference>
<dbReference type="AlphaFoldDB" id="A0A6M8HUH6"/>